<dbReference type="GO" id="GO:0006089">
    <property type="term" value="P:lactate metabolic process"/>
    <property type="evidence" value="ECO:0007669"/>
    <property type="project" value="TreeGrafter"/>
</dbReference>
<dbReference type="PANTHER" id="PTHR43128">
    <property type="entry name" value="L-2-HYDROXYCARBOXYLATE DEHYDROGENASE (NAD(P)(+))"/>
    <property type="match status" value="1"/>
</dbReference>
<feature type="domain" description="Lactate/malate dehydrogenase C-terminal" evidence="2">
    <location>
        <begin position="139"/>
        <end position="304"/>
    </location>
</feature>
<dbReference type="Pfam" id="PF02866">
    <property type="entry name" value="Ldh_1_C"/>
    <property type="match status" value="1"/>
</dbReference>
<proteinExistence type="inferred from homology"/>
<reference evidence="4" key="1">
    <citation type="submission" date="2015-03" db="EMBL/GenBank/DDBJ databases">
        <authorList>
            <person name="Ferrari E."/>
            <person name="Walter M.C."/>
            <person name="Huptas C."/>
            <person name="Scherer S."/>
            <person name="Mueller-Herbst S."/>
        </authorList>
    </citation>
    <scope>NUCLEOTIDE SEQUENCE [LARGE SCALE GENOMIC DNA]</scope>
    <source>
        <strain evidence="4">LWP01</strain>
    </source>
</reference>
<dbReference type="SUPFAM" id="SSF56327">
    <property type="entry name" value="LDH C-terminal domain-like"/>
    <property type="match status" value="1"/>
</dbReference>
<dbReference type="InterPro" id="IPR022383">
    <property type="entry name" value="Lactate/malate_DH_C"/>
</dbReference>
<sequence length="316" mass="34960">MATDHKKIAIIGTNKLSTNYAFALMNQQQNVEVCFVAEKKALPLKDLHYGAYFKPKTQLTTGNFTECRNATMIVFTHDPFVATEDMQQASSVVRKYVNQWMESGFQGICVVATPQSEIVAHWIMKFSGLAEEKIIALGTMLDTAYLRSELGRHFQVNARNAHAYMIGSTLELGVPVWSRAYIGGRPIMSYIMENPERYSFEKLEPITKQIRELPSEALAEDRLFDYSIALGLVELTTTILHDENIILTVGVYVEKQFGMEAGFMSVPAIIGATGVKSIVPLTLSDNEQKQLGVVVASLEKAAQAGLPNEGGKTRGV</sequence>
<evidence type="ECO:0000256" key="1">
    <source>
        <dbReference type="ARBA" id="ARBA00006054"/>
    </source>
</evidence>
<organism evidence="3 4">
    <name type="scientific">Listeria weihenstephanensis</name>
    <dbReference type="NCBI Taxonomy" id="1006155"/>
    <lineage>
        <taxon>Bacteria</taxon>
        <taxon>Bacillati</taxon>
        <taxon>Bacillota</taxon>
        <taxon>Bacilli</taxon>
        <taxon>Bacillales</taxon>
        <taxon>Listeriaceae</taxon>
        <taxon>Listeria</taxon>
    </lineage>
</organism>
<dbReference type="AlphaFoldDB" id="A0A1S7FW61"/>
<protein>
    <recommendedName>
        <fullName evidence="2">Lactate/malate dehydrogenase C-terminal domain-containing protein</fullName>
    </recommendedName>
</protein>
<dbReference type="SUPFAM" id="SSF51735">
    <property type="entry name" value="NAD(P)-binding Rossmann-fold domains"/>
    <property type="match status" value="1"/>
</dbReference>
<gene>
    <name evidence="3" type="ORF">UE46_11870</name>
</gene>
<dbReference type="Gene3D" id="3.40.50.720">
    <property type="entry name" value="NAD(P)-binding Rossmann-like Domain"/>
    <property type="match status" value="1"/>
</dbReference>
<accession>A0A1S7FW61</accession>
<dbReference type="RefSeq" id="WP_036063357.1">
    <property type="nucleotide sequence ID" value="NZ_CP011102.1"/>
</dbReference>
<name>A0A1S7FW61_9LIST</name>
<dbReference type="Gene3D" id="3.90.110.10">
    <property type="entry name" value="Lactate dehydrogenase/glycoside hydrolase, family 4, C-terminal"/>
    <property type="match status" value="1"/>
</dbReference>
<dbReference type="InterPro" id="IPR001557">
    <property type="entry name" value="L-lactate/malate_DH"/>
</dbReference>
<dbReference type="PANTHER" id="PTHR43128:SF16">
    <property type="entry name" value="L-LACTATE DEHYDROGENASE"/>
    <property type="match status" value="1"/>
</dbReference>
<dbReference type="InterPro" id="IPR015955">
    <property type="entry name" value="Lactate_DH/Glyco_Ohase_4_C"/>
</dbReference>
<dbReference type="PRINTS" id="PR00086">
    <property type="entry name" value="LLDHDRGNASE"/>
</dbReference>
<dbReference type="InterPro" id="IPR036291">
    <property type="entry name" value="NAD(P)-bd_dom_sf"/>
</dbReference>
<dbReference type="KEGG" id="lwi:UE46_11870"/>
<comment type="similarity">
    <text evidence="1">Belongs to the LDH/MDH superfamily. LDH family.</text>
</comment>
<evidence type="ECO:0000259" key="2">
    <source>
        <dbReference type="Pfam" id="PF02866"/>
    </source>
</evidence>
<dbReference type="EMBL" id="CP011102">
    <property type="protein sequence ID" value="AQY51658.1"/>
    <property type="molecule type" value="Genomic_DNA"/>
</dbReference>
<keyword evidence="4" id="KW-1185">Reference proteome</keyword>
<evidence type="ECO:0000313" key="3">
    <source>
        <dbReference type="EMBL" id="AQY51658.1"/>
    </source>
</evidence>
<dbReference type="Proteomes" id="UP000223060">
    <property type="component" value="Chromosome"/>
</dbReference>
<dbReference type="GO" id="GO:0004459">
    <property type="term" value="F:L-lactate dehydrogenase (NAD+) activity"/>
    <property type="evidence" value="ECO:0007669"/>
    <property type="project" value="TreeGrafter"/>
</dbReference>
<dbReference type="PIRSF" id="PIRSF000102">
    <property type="entry name" value="Lac_mal_DH"/>
    <property type="match status" value="1"/>
</dbReference>
<evidence type="ECO:0000313" key="4">
    <source>
        <dbReference type="Proteomes" id="UP000223060"/>
    </source>
</evidence>